<keyword evidence="3" id="KW-0813">Transport</keyword>
<feature type="domain" description="ABC transporter" evidence="11">
    <location>
        <begin position="21"/>
        <end position="257"/>
    </location>
</feature>
<evidence type="ECO:0000256" key="9">
    <source>
        <dbReference type="ARBA" id="ARBA00022967"/>
    </source>
</evidence>
<organism evidence="12 13">
    <name type="scientific">Siculibacillus lacustris</name>
    <dbReference type="NCBI Taxonomy" id="1549641"/>
    <lineage>
        <taxon>Bacteria</taxon>
        <taxon>Pseudomonadati</taxon>
        <taxon>Pseudomonadota</taxon>
        <taxon>Alphaproteobacteria</taxon>
        <taxon>Hyphomicrobiales</taxon>
        <taxon>Ancalomicrobiaceae</taxon>
        <taxon>Siculibacillus</taxon>
    </lineage>
</organism>
<evidence type="ECO:0000313" key="12">
    <source>
        <dbReference type="EMBL" id="TBW40734.1"/>
    </source>
</evidence>
<comment type="subcellular location">
    <subcellularLocation>
        <location evidence="1">Cell membrane</location>
        <topology evidence="1">Peripheral membrane protein</topology>
    </subcellularLocation>
</comment>
<dbReference type="InterPro" id="IPR003593">
    <property type="entry name" value="AAA+_ATPase"/>
</dbReference>
<comment type="caution">
    <text evidence="12">The sequence shown here is derived from an EMBL/GenBank/DDBJ whole genome shotgun (WGS) entry which is preliminary data.</text>
</comment>
<dbReference type="Proteomes" id="UP000292781">
    <property type="component" value="Unassembled WGS sequence"/>
</dbReference>
<name>A0A4Q9VXS4_9HYPH</name>
<keyword evidence="10" id="KW-0472">Membrane</keyword>
<feature type="domain" description="ABC transporter" evidence="11">
    <location>
        <begin position="269"/>
        <end position="512"/>
    </location>
</feature>
<accession>A0A4Q9VXS4</accession>
<evidence type="ECO:0000256" key="1">
    <source>
        <dbReference type="ARBA" id="ARBA00004202"/>
    </source>
</evidence>
<dbReference type="OrthoDB" id="9805029at2"/>
<dbReference type="GO" id="GO:0005524">
    <property type="term" value="F:ATP binding"/>
    <property type="evidence" value="ECO:0007669"/>
    <property type="project" value="UniProtKB-KW"/>
</dbReference>
<keyword evidence="9" id="KW-1278">Translocase</keyword>
<dbReference type="SMART" id="SM00382">
    <property type="entry name" value="AAA"/>
    <property type="match status" value="2"/>
</dbReference>
<dbReference type="GO" id="GO:0016887">
    <property type="term" value="F:ATP hydrolysis activity"/>
    <property type="evidence" value="ECO:0007669"/>
    <property type="project" value="InterPro"/>
</dbReference>
<comment type="similarity">
    <text evidence="2">Belongs to the ABC transporter superfamily.</text>
</comment>
<dbReference type="PROSITE" id="PS00211">
    <property type="entry name" value="ABC_TRANSPORTER_1"/>
    <property type="match status" value="1"/>
</dbReference>
<dbReference type="EMBL" id="SJFN01000003">
    <property type="protein sequence ID" value="TBW40734.1"/>
    <property type="molecule type" value="Genomic_DNA"/>
</dbReference>
<dbReference type="CDD" id="cd03215">
    <property type="entry name" value="ABC_Carb_Monos_II"/>
    <property type="match status" value="1"/>
</dbReference>
<keyword evidence="5" id="KW-0762">Sugar transport</keyword>
<dbReference type="PANTHER" id="PTHR43790:SF3">
    <property type="entry name" value="D-ALLOSE IMPORT ATP-BINDING PROTEIN ALSA-RELATED"/>
    <property type="match status" value="1"/>
</dbReference>
<dbReference type="Gene3D" id="3.40.50.300">
    <property type="entry name" value="P-loop containing nucleotide triphosphate hydrolases"/>
    <property type="match status" value="2"/>
</dbReference>
<dbReference type="InterPro" id="IPR027417">
    <property type="entry name" value="P-loop_NTPase"/>
</dbReference>
<evidence type="ECO:0000256" key="8">
    <source>
        <dbReference type="ARBA" id="ARBA00022840"/>
    </source>
</evidence>
<sequence length="516" mass="56012">MSWSRRMPTVAAEPVIPAPILLLRRIGKSFGPVRALEDVSFDVRPGRVHGLVGENGAGKSTLVKIITGLEEADEGEVILAGRAVRFRTPIEARNHGIAAVYQDPKLFPHLSIAENIAMGAYPSGWFGTVDRRAMIDTAREHLARVGSDLDPKRTVAGLSVAEHQFVEIARALSSDVRVLILDEPTSALTPTEAERLFAVVRSLRDRGTAIILITHRLEEIEAMCDDVTVLRDRRHVATLPRAEVDRAKLVQLMVGRPLEALFARRERPTIGEDVLRVEHLSLDGVFDDVSFSVRAGEIVGMGGLVGAGRSEIAQTLFGITPPTAGRVVLKGVEVAPQSPKQMLARGLAYLPEDRDRDGLIMPETITHNITLPILDSLSHWTVVDRAGERRLAESASQTYRVLTPSVETIVSALSGGNRQKVAFAKWLATEPVALILDEPTHGIDIGSKAQVHAMVAQLADRGLAVLLISSDLPELLAMSDRILVIAEGALVAEFARDEATQESVMMAAARQRGGKR</sequence>
<dbReference type="InterPro" id="IPR003439">
    <property type="entry name" value="ABC_transporter-like_ATP-bd"/>
</dbReference>
<keyword evidence="4" id="KW-1003">Cell membrane</keyword>
<keyword evidence="6" id="KW-0677">Repeat</keyword>
<dbReference type="InterPro" id="IPR050107">
    <property type="entry name" value="ABC_carbohydrate_import_ATPase"/>
</dbReference>
<evidence type="ECO:0000256" key="10">
    <source>
        <dbReference type="ARBA" id="ARBA00023136"/>
    </source>
</evidence>
<dbReference type="PROSITE" id="PS50893">
    <property type="entry name" value="ABC_TRANSPORTER_2"/>
    <property type="match status" value="2"/>
</dbReference>
<dbReference type="AlphaFoldDB" id="A0A4Q9VXS4"/>
<dbReference type="FunFam" id="3.40.50.300:FF:000127">
    <property type="entry name" value="Ribose import ATP-binding protein RbsA"/>
    <property type="match status" value="1"/>
</dbReference>
<evidence type="ECO:0000256" key="4">
    <source>
        <dbReference type="ARBA" id="ARBA00022475"/>
    </source>
</evidence>
<evidence type="ECO:0000259" key="11">
    <source>
        <dbReference type="PROSITE" id="PS50893"/>
    </source>
</evidence>
<evidence type="ECO:0000256" key="2">
    <source>
        <dbReference type="ARBA" id="ARBA00005417"/>
    </source>
</evidence>
<evidence type="ECO:0000256" key="7">
    <source>
        <dbReference type="ARBA" id="ARBA00022741"/>
    </source>
</evidence>
<gene>
    <name evidence="12" type="ORF">EYW49_03115</name>
</gene>
<dbReference type="SUPFAM" id="SSF52540">
    <property type="entry name" value="P-loop containing nucleoside triphosphate hydrolases"/>
    <property type="match status" value="2"/>
</dbReference>
<proteinExistence type="inferred from homology"/>
<reference evidence="12 13" key="1">
    <citation type="submission" date="2019-02" db="EMBL/GenBank/DDBJ databases">
        <title>Siculibacillus lacustris gen. nov., sp. nov., a new rosette-forming bacterium isolated from a freshwater crater lake (Lake St. Ana, Romania).</title>
        <authorList>
            <person name="Felfoldi T."/>
            <person name="Marton Z."/>
            <person name="Szabo A."/>
            <person name="Mentes A."/>
            <person name="Boka K."/>
            <person name="Marialigeti K."/>
            <person name="Mathe I."/>
            <person name="Koncz M."/>
            <person name="Schumann P."/>
            <person name="Toth E."/>
        </authorList>
    </citation>
    <scope>NUCLEOTIDE SEQUENCE [LARGE SCALE GENOMIC DNA]</scope>
    <source>
        <strain evidence="12 13">SA-279</strain>
    </source>
</reference>
<evidence type="ECO:0000256" key="5">
    <source>
        <dbReference type="ARBA" id="ARBA00022597"/>
    </source>
</evidence>
<dbReference type="Pfam" id="PF00005">
    <property type="entry name" value="ABC_tran"/>
    <property type="match status" value="2"/>
</dbReference>
<dbReference type="CDD" id="cd03216">
    <property type="entry name" value="ABC_Carb_Monos_I"/>
    <property type="match status" value="1"/>
</dbReference>
<keyword evidence="8 12" id="KW-0067">ATP-binding</keyword>
<evidence type="ECO:0000256" key="6">
    <source>
        <dbReference type="ARBA" id="ARBA00022737"/>
    </source>
</evidence>
<dbReference type="InterPro" id="IPR017871">
    <property type="entry name" value="ABC_transporter-like_CS"/>
</dbReference>
<dbReference type="PANTHER" id="PTHR43790">
    <property type="entry name" value="CARBOHYDRATE TRANSPORT ATP-BINDING PROTEIN MG119-RELATED"/>
    <property type="match status" value="1"/>
</dbReference>
<keyword evidence="13" id="KW-1185">Reference proteome</keyword>
<evidence type="ECO:0000256" key="3">
    <source>
        <dbReference type="ARBA" id="ARBA00022448"/>
    </source>
</evidence>
<dbReference type="GO" id="GO:0005886">
    <property type="term" value="C:plasma membrane"/>
    <property type="evidence" value="ECO:0007669"/>
    <property type="project" value="UniProtKB-SubCell"/>
</dbReference>
<keyword evidence="7" id="KW-0547">Nucleotide-binding</keyword>
<protein>
    <submittedName>
        <fullName evidence="12">Sugar ABC transporter ATP-binding protein</fullName>
    </submittedName>
</protein>
<evidence type="ECO:0000313" key="13">
    <source>
        <dbReference type="Proteomes" id="UP000292781"/>
    </source>
</evidence>